<evidence type="ECO:0000256" key="2">
    <source>
        <dbReference type="ARBA" id="ARBA00007141"/>
    </source>
</evidence>
<keyword evidence="6" id="KW-0472">Membrane</keyword>
<protein>
    <submittedName>
        <fullName evidence="7">Uncharacterized protein</fullName>
    </submittedName>
</protein>
<dbReference type="eggNOG" id="ENOG502QSKW">
    <property type="taxonomic scope" value="Eukaryota"/>
</dbReference>
<comment type="similarity">
    <text evidence="2">Belongs to the ERG2 family.</text>
</comment>
<organism evidence="7 8">
    <name type="scientific">Brassica oleracea var. oleracea</name>
    <dbReference type="NCBI Taxonomy" id="109376"/>
    <lineage>
        <taxon>Eukaryota</taxon>
        <taxon>Viridiplantae</taxon>
        <taxon>Streptophyta</taxon>
        <taxon>Embryophyta</taxon>
        <taxon>Tracheophyta</taxon>
        <taxon>Spermatophyta</taxon>
        <taxon>Magnoliopsida</taxon>
        <taxon>eudicotyledons</taxon>
        <taxon>Gunneridae</taxon>
        <taxon>Pentapetalae</taxon>
        <taxon>rosids</taxon>
        <taxon>malvids</taxon>
        <taxon>Brassicales</taxon>
        <taxon>Brassicaceae</taxon>
        <taxon>Brassiceae</taxon>
        <taxon>Brassica</taxon>
    </lineage>
</organism>
<dbReference type="PANTHER" id="PTHR10868">
    <property type="entry name" value="SIGMA 1-TYPE OPIOID RECEPTOR-RELATED"/>
    <property type="match status" value="1"/>
</dbReference>
<keyword evidence="5" id="KW-1133">Transmembrane helix</keyword>
<reference evidence="7" key="2">
    <citation type="submission" date="2015-03" db="UniProtKB">
        <authorList>
            <consortium name="EnsemblPlants"/>
        </authorList>
    </citation>
    <scope>IDENTIFICATION</scope>
</reference>
<dbReference type="AlphaFoldDB" id="A0A0D3DYW0"/>
<dbReference type="STRING" id="109376.A0A0D3DYW0"/>
<dbReference type="GO" id="GO:0005789">
    <property type="term" value="C:endoplasmic reticulum membrane"/>
    <property type="evidence" value="ECO:0007669"/>
    <property type="project" value="UniProtKB-SubCell"/>
</dbReference>
<evidence type="ECO:0000256" key="4">
    <source>
        <dbReference type="ARBA" id="ARBA00022824"/>
    </source>
</evidence>
<dbReference type="Proteomes" id="UP000032141">
    <property type="component" value="Chromosome C8"/>
</dbReference>
<dbReference type="EnsemblPlants" id="Bo8g115070.1">
    <property type="protein sequence ID" value="Bo8g115070.1"/>
    <property type="gene ID" value="Bo8g115070"/>
</dbReference>
<dbReference type="OMA" id="YSIREAN"/>
<keyword evidence="8" id="KW-1185">Reference proteome</keyword>
<evidence type="ECO:0000256" key="5">
    <source>
        <dbReference type="ARBA" id="ARBA00022989"/>
    </source>
</evidence>
<dbReference type="Gramene" id="Bo8g115070.1">
    <property type="protein sequence ID" value="Bo8g115070.1"/>
    <property type="gene ID" value="Bo8g115070"/>
</dbReference>
<proteinExistence type="inferred from homology"/>
<keyword evidence="3" id="KW-0812">Transmembrane</keyword>
<comment type="subcellular location">
    <subcellularLocation>
        <location evidence="1">Endoplasmic reticulum membrane</location>
    </subcellularLocation>
</comment>
<sequence>MLKSKCVLYKSVTEEVSIWGWPLKTSGFSTSSITVLSGRVTEWSEGRFGYSIREANTSWEKTKCSTSVLQLDPNTWFLEYNLSSVVEGSTLLSLATDLLAHMMFQAAKNVNRELFWMFSASRNLYSVVRVPQRHQLRSL</sequence>
<evidence type="ECO:0000313" key="7">
    <source>
        <dbReference type="EnsemblPlants" id="Bo8g115070.1"/>
    </source>
</evidence>
<evidence type="ECO:0000256" key="1">
    <source>
        <dbReference type="ARBA" id="ARBA00004586"/>
    </source>
</evidence>
<keyword evidence="4" id="KW-0256">Endoplasmic reticulum</keyword>
<evidence type="ECO:0000256" key="3">
    <source>
        <dbReference type="ARBA" id="ARBA00022692"/>
    </source>
</evidence>
<evidence type="ECO:0000313" key="8">
    <source>
        <dbReference type="Proteomes" id="UP000032141"/>
    </source>
</evidence>
<accession>A0A0D3DYW0</accession>
<name>A0A0D3DYW0_BRAOL</name>
<dbReference type="InterPro" id="IPR006716">
    <property type="entry name" value="ERG2_sigma1_rcpt-like"/>
</dbReference>
<dbReference type="PANTHER" id="PTHR10868:SF1">
    <property type="entry name" value="SIGMA NON-OPIOID INTRACELLULAR RECEPTOR 1"/>
    <property type="match status" value="1"/>
</dbReference>
<reference evidence="7 8" key="1">
    <citation type="journal article" date="2014" name="Genome Biol.">
        <title>Transcriptome and methylome profiling reveals relics of genome dominance in the mesopolyploid Brassica oleracea.</title>
        <authorList>
            <person name="Parkin I.A."/>
            <person name="Koh C."/>
            <person name="Tang H."/>
            <person name="Robinson S.J."/>
            <person name="Kagale S."/>
            <person name="Clarke W.E."/>
            <person name="Town C.D."/>
            <person name="Nixon J."/>
            <person name="Krishnakumar V."/>
            <person name="Bidwell S.L."/>
            <person name="Denoeud F."/>
            <person name="Belcram H."/>
            <person name="Links M.G."/>
            <person name="Just J."/>
            <person name="Clarke C."/>
            <person name="Bender T."/>
            <person name="Huebert T."/>
            <person name="Mason A.S."/>
            <person name="Pires J.C."/>
            <person name="Barker G."/>
            <person name="Moore J."/>
            <person name="Walley P.G."/>
            <person name="Manoli S."/>
            <person name="Batley J."/>
            <person name="Edwards D."/>
            <person name="Nelson M.N."/>
            <person name="Wang X."/>
            <person name="Paterson A.H."/>
            <person name="King G."/>
            <person name="Bancroft I."/>
            <person name="Chalhoub B."/>
            <person name="Sharpe A.G."/>
        </authorList>
    </citation>
    <scope>NUCLEOTIDE SEQUENCE</scope>
    <source>
        <strain evidence="7 8">cv. TO1000</strain>
    </source>
</reference>
<evidence type="ECO:0000256" key="6">
    <source>
        <dbReference type="ARBA" id="ARBA00023136"/>
    </source>
</evidence>
<dbReference type="HOGENOM" id="CLU_153448_0_0_1"/>